<gene>
    <name evidence="2" type="ORF">SAMN05444281_1560</name>
</gene>
<organism evidence="2 3">
    <name type="scientific">Wenyingzhuangia marina</name>
    <dbReference type="NCBI Taxonomy" id="1195760"/>
    <lineage>
        <taxon>Bacteria</taxon>
        <taxon>Pseudomonadati</taxon>
        <taxon>Bacteroidota</taxon>
        <taxon>Flavobacteriia</taxon>
        <taxon>Flavobacteriales</taxon>
        <taxon>Flavobacteriaceae</taxon>
        <taxon>Wenyingzhuangia</taxon>
    </lineage>
</organism>
<evidence type="ECO:0000313" key="3">
    <source>
        <dbReference type="Proteomes" id="UP000184109"/>
    </source>
</evidence>
<keyword evidence="1" id="KW-0812">Transmembrane</keyword>
<name>A0A1M5V6V9_9FLAO</name>
<proteinExistence type="predicted"/>
<sequence length="139" mass="16045">MTKSNQIITGILGVSMFMFGILKFINPFKTWYSVQIIKSELPFYDLSFWSGQIGEIFISLLLLFALRYNTRVSNNIFNKIFTIGNIGVIIIMIMAFYVHLHPNVPADVLPLKIRTPYIPGLFLLLAVLNLYIKHYNLKQ</sequence>
<reference evidence="3" key="1">
    <citation type="submission" date="2016-11" db="EMBL/GenBank/DDBJ databases">
        <authorList>
            <person name="Varghese N."/>
            <person name="Submissions S."/>
        </authorList>
    </citation>
    <scope>NUCLEOTIDE SEQUENCE [LARGE SCALE GENOMIC DNA]</scope>
    <source>
        <strain evidence="3">DSM 100572</strain>
    </source>
</reference>
<dbReference type="Proteomes" id="UP000184109">
    <property type="component" value="Unassembled WGS sequence"/>
</dbReference>
<evidence type="ECO:0000313" key="2">
    <source>
        <dbReference type="EMBL" id="SHH70956.1"/>
    </source>
</evidence>
<dbReference type="AlphaFoldDB" id="A0A1M5V6V9"/>
<accession>A0A1M5V6V9</accession>
<feature type="transmembrane region" description="Helical" evidence="1">
    <location>
        <begin position="115"/>
        <end position="132"/>
    </location>
</feature>
<protein>
    <recommendedName>
        <fullName evidence="4">DoxX-like family protein</fullName>
    </recommendedName>
</protein>
<feature type="transmembrane region" description="Helical" evidence="1">
    <location>
        <begin position="80"/>
        <end position="100"/>
    </location>
</feature>
<dbReference type="STRING" id="1195760.SAMN05444281_1560"/>
<evidence type="ECO:0000256" key="1">
    <source>
        <dbReference type="SAM" id="Phobius"/>
    </source>
</evidence>
<evidence type="ECO:0008006" key="4">
    <source>
        <dbReference type="Google" id="ProtNLM"/>
    </source>
</evidence>
<keyword evidence="1" id="KW-1133">Transmembrane helix</keyword>
<keyword evidence="1" id="KW-0472">Membrane</keyword>
<dbReference type="EMBL" id="FQXQ01000003">
    <property type="protein sequence ID" value="SHH70956.1"/>
    <property type="molecule type" value="Genomic_DNA"/>
</dbReference>
<feature type="transmembrane region" description="Helical" evidence="1">
    <location>
        <begin position="46"/>
        <end position="68"/>
    </location>
</feature>
<feature type="transmembrane region" description="Helical" evidence="1">
    <location>
        <begin position="7"/>
        <end position="26"/>
    </location>
</feature>
<keyword evidence="3" id="KW-1185">Reference proteome</keyword>